<dbReference type="AlphaFoldDB" id="A0A0F0KKK2"/>
<dbReference type="GO" id="GO:0030973">
    <property type="term" value="F:molybdate ion binding"/>
    <property type="evidence" value="ECO:0007669"/>
    <property type="project" value="TreeGrafter"/>
</dbReference>
<dbReference type="Proteomes" id="UP000033725">
    <property type="component" value="Unassembled WGS sequence"/>
</dbReference>
<name>A0A0F0KKK2_9MICO</name>
<dbReference type="SUPFAM" id="SSF53850">
    <property type="entry name" value="Periplasmic binding protein-like II"/>
    <property type="match status" value="1"/>
</dbReference>
<comment type="caution">
    <text evidence="1">The sequence shown here is derived from an EMBL/GenBank/DDBJ whole genome shotgun (WGS) entry which is preliminary data.</text>
</comment>
<dbReference type="GO" id="GO:0015689">
    <property type="term" value="P:molybdate ion transport"/>
    <property type="evidence" value="ECO:0007669"/>
    <property type="project" value="TreeGrafter"/>
</dbReference>
<dbReference type="PANTHER" id="PTHR30632">
    <property type="entry name" value="MOLYBDATE-BINDING PERIPLASMIC PROTEIN"/>
    <property type="match status" value="1"/>
</dbReference>
<dbReference type="PANTHER" id="PTHR30632:SF11">
    <property type="entry name" value="BLR4797 PROTEIN"/>
    <property type="match status" value="1"/>
</dbReference>
<evidence type="ECO:0008006" key="3">
    <source>
        <dbReference type="Google" id="ProtNLM"/>
    </source>
</evidence>
<accession>A0A0F0KKK2</accession>
<gene>
    <name evidence="1" type="ORF">RN51_02413</name>
</gene>
<organism evidence="1 2">
    <name type="scientific">Microbacterium oxydans</name>
    <dbReference type="NCBI Taxonomy" id="82380"/>
    <lineage>
        <taxon>Bacteria</taxon>
        <taxon>Bacillati</taxon>
        <taxon>Actinomycetota</taxon>
        <taxon>Actinomycetes</taxon>
        <taxon>Micrococcales</taxon>
        <taxon>Microbacteriaceae</taxon>
        <taxon>Microbacterium</taxon>
    </lineage>
</organism>
<dbReference type="Pfam" id="PF13531">
    <property type="entry name" value="SBP_bac_11"/>
    <property type="match status" value="1"/>
</dbReference>
<dbReference type="PATRIC" id="fig|82380.10.peg.2421"/>
<dbReference type="InterPro" id="IPR050682">
    <property type="entry name" value="ModA/WtpA"/>
</dbReference>
<evidence type="ECO:0000313" key="2">
    <source>
        <dbReference type="Proteomes" id="UP000033725"/>
    </source>
</evidence>
<dbReference type="RefSeq" id="WP_045264255.1">
    <property type="nucleotide sequence ID" value="NZ_JYIV01000027.1"/>
</dbReference>
<reference evidence="1 2" key="1">
    <citation type="submission" date="2015-02" db="EMBL/GenBank/DDBJ databases">
        <title>Draft genome sequences of ten Microbacterium spp. with emphasis on heavy metal contaminated environments.</title>
        <authorList>
            <person name="Corretto E."/>
        </authorList>
    </citation>
    <scope>NUCLEOTIDE SEQUENCE [LARGE SCALE GENOMIC DNA]</scope>
    <source>
        <strain evidence="1 2">BEL163</strain>
    </source>
</reference>
<proteinExistence type="predicted"/>
<evidence type="ECO:0000313" key="1">
    <source>
        <dbReference type="EMBL" id="KJL21393.1"/>
    </source>
</evidence>
<dbReference type="EMBL" id="JYIV01000027">
    <property type="protein sequence ID" value="KJL21393.1"/>
    <property type="molecule type" value="Genomic_DNA"/>
</dbReference>
<sequence>MATRGLLADLAVAAVDAGLPHVEVESVGGVDASRRVASGEQVDLVFLAAGALDALAERGHVDPASVTDLVFSEVAVGVRGRRGHASVDPGGAAFANAEQVRAALVSAERVGYSTGPSGDALVDMIQRWGLMDVVGPKLVQARPGVPVAALLAQGDVDLAFQQLSELVDREGVRVIGVLPHDCAIVTVFGGAVASVSVNADAGRELLDFFSSPQAREIARSHGFRA</sequence>
<protein>
    <recommendedName>
        <fullName evidence="3">Molybdenum ABC transporter substrate-binding protein</fullName>
    </recommendedName>
</protein>
<dbReference type="Gene3D" id="3.40.190.10">
    <property type="entry name" value="Periplasmic binding protein-like II"/>
    <property type="match status" value="2"/>
</dbReference>